<organism evidence="1 2">
    <name type="scientific">Leptospira kobayashii</name>
    <dbReference type="NCBI Taxonomy" id="1917830"/>
    <lineage>
        <taxon>Bacteria</taxon>
        <taxon>Pseudomonadati</taxon>
        <taxon>Spirochaetota</taxon>
        <taxon>Spirochaetia</taxon>
        <taxon>Leptospirales</taxon>
        <taxon>Leptospiraceae</taxon>
        <taxon>Leptospira</taxon>
    </lineage>
</organism>
<evidence type="ECO:0000313" key="2">
    <source>
        <dbReference type="Proteomes" id="UP000245263"/>
    </source>
</evidence>
<dbReference type="RefSeq" id="WP_109021333.1">
    <property type="nucleotide sequence ID" value="NZ_AP025028.1"/>
</dbReference>
<accession>A0ABM7UMK2</accession>
<name>A0ABM7UMK2_9LEPT</name>
<proteinExistence type="predicted"/>
<dbReference type="Proteomes" id="UP000245263">
    <property type="component" value="Chromosome 1"/>
</dbReference>
<dbReference type="EMBL" id="AP025028">
    <property type="protein sequence ID" value="BDA80273.1"/>
    <property type="molecule type" value="Genomic_DNA"/>
</dbReference>
<reference evidence="1 2" key="1">
    <citation type="submission" date="2021-08" db="EMBL/GenBank/DDBJ databases">
        <title>Complete genome sequence of Leptospira kobayashii strain E30.</title>
        <authorList>
            <person name="Nakao R."/>
            <person name="Nakamura S."/>
            <person name="Masuzawa T."/>
            <person name="Koizumi N."/>
        </authorList>
    </citation>
    <scope>NUCLEOTIDE SEQUENCE [LARGE SCALE GENOMIC DNA]</scope>
    <source>
        <strain evidence="1 2">E30</strain>
    </source>
</reference>
<protein>
    <submittedName>
        <fullName evidence="1">Uncharacterized protein</fullName>
    </submittedName>
</protein>
<keyword evidence="2" id="KW-1185">Reference proteome</keyword>
<dbReference type="SUPFAM" id="SSF54593">
    <property type="entry name" value="Glyoxalase/Bleomycin resistance protein/Dihydroxybiphenyl dioxygenase"/>
    <property type="match status" value="1"/>
</dbReference>
<evidence type="ECO:0000313" key="1">
    <source>
        <dbReference type="EMBL" id="BDA80273.1"/>
    </source>
</evidence>
<sequence length="118" mass="12768">MKRSLIIAAIILGIGINNCKNESKPDSQTLKQNKNLISIVEIPATDFSRAVTFYQTLLGVKIEKIDMEGTQMGILPNNGYTVNVVLVKGNGYIPKNKIISATCHGGIDSICSPVVNFC</sequence>
<gene>
    <name evidence="1" type="ORF">LPTSP3_g32030</name>
</gene>
<dbReference type="Gene3D" id="3.10.180.10">
    <property type="entry name" value="2,3-Dihydroxybiphenyl 1,2-Dioxygenase, domain 1"/>
    <property type="match status" value="1"/>
</dbReference>
<dbReference type="InterPro" id="IPR029068">
    <property type="entry name" value="Glyas_Bleomycin-R_OHBP_Dase"/>
</dbReference>